<dbReference type="Pfam" id="PF05217">
    <property type="entry name" value="SAXO1-2"/>
    <property type="match status" value="1"/>
</dbReference>
<comment type="similarity">
    <text evidence="1">Belongs to the FAM154 family.</text>
</comment>
<reference evidence="3" key="2">
    <citation type="submission" date="2025-08" db="UniProtKB">
        <authorList>
            <consortium name="Ensembl"/>
        </authorList>
    </citation>
    <scope>IDENTIFICATION</scope>
    <source>
        <strain evidence="3">Glennie</strain>
    </source>
</reference>
<accession>A0A6I8NKU4</accession>
<organism evidence="3 4">
    <name type="scientific">Ornithorhynchus anatinus</name>
    <name type="common">Duckbill platypus</name>
    <dbReference type="NCBI Taxonomy" id="9258"/>
    <lineage>
        <taxon>Eukaryota</taxon>
        <taxon>Metazoa</taxon>
        <taxon>Chordata</taxon>
        <taxon>Craniata</taxon>
        <taxon>Vertebrata</taxon>
        <taxon>Euteleostomi</taxon>
        <taxon>Mammalia</taxon>
        <taxon>Monotremata</taxon>
        <taxon>Ornithorhynchidae</taxon>
        <taxon>Ornithorhynchus</taxon>
    </lineage>
</organism>
<proteinExistence type="inferred from homology"/>
<reference evidence="3" key="3">
    <citation type="submission" date="2025-09" db="UniProtKB">
        <authorList>
            <consortium name="Ensembl"/>
        </authorList>
    </citation>
    <scope>IDENTIFICATION</scope>
    <source>
        <strain evidence="3">Glennie</strain>
    </source>
</reference>
<keyword evidence="4" id="KW-1185">Reference proteome</keyword>
<sequence length="316" mass="33872">MRTPGPAAKASPPAPSPPARAPSDPVTRAAEPPEPLLGSGRCRGDGGRAGGRGSGRMERRGRCLCEICTCGCHRCPRNPKKIYENSVQPCPTTEYLENYPQHGPVVPPPSLKPKQEIQANHGKMEGITTFKEVVMLRLTAPPWSWTHRNCRSPEPIRCGPAPCCLLRTAPDHFCPPNSIGNAPRQSGRLEGAYQDPRLTGQAKTGGCHGLPHSVGSRAHVCPLVLPGSVRQQQGPIGEPDRVVVQGPSPLQPRHLGLRLPWGGNEKVSGGCWRGQPRYCMHPSIAQARGWFLVSGVLEDGTRSVRIGRAGIKSGSA</sequence>
<dbReference type="PANTHER" id="PTHR31516:SF6">
    <property type="entry name" value="STABILIZER OF AXONEMAL MICROTUBULES 2"/>
    <property type="match status" value="1"/>
</dbReference>
<dbReference type="PANTHER" id="PTHR31516">
    <property type="entry name" value="STABILIZER OF AXONEMAL MICROTUBULES 2"/>
    <property type="match status" value="1"/>
</dbReference>
<evidence type="ECO:0000256" key="1">
    <source>
        <dbReference type="ARBA" id="ARBA00008738"/>
    </source>
</evidence>
<evidence type="ECO:0000256" key="2">
    <source>
        <dbReference type="SAM" id="MobiDB-lite"/>
    </source>
</evidence>
<evidence type="ECO:0000313" key="4">
    <source>
        <dbReference type="Proteomes" id="UP000002279"/>
    </source>
</evidence>
<dbReference type="Ensembl" id="ENSOANT00000053124.1">
    <property type="protein sequence ID" value="ENSOANP00000041753.1"/>
    <property type="gene ID" value="ENSOANG00000049463.1"/>
</dbReference>
<feature type="region of interest" description="Disordered" evidence="2">
    <location>
        <begin position="1"/>
        <end position="57"/>
    </location>
</feature>
<dbReference type="AlphaFoldDB" id="A0A6I8NKU4"/>
<name>A0A6I8NKU4_ORNAN</name>
<evidence type="ECO:0000313" key="3">
    <source>
        <dbReference type="Ensembl" id="ENSOANP00000041753.1"/>
    </source>
</evidence>
<protein>
    <submittedName>
        <fullName evidence="3">Stabilizer of axonemal microtubules 2</fullName>
    </submittedName>
</protein>
<dbReference type="Bgee" id="ENSOANG00000049463">
    <property type="expression patterns" value="Expressed in testis and 7 other cell types or tissues"/>
</dbReference>
<dbReference type="GO" id="GO:0008017">
    <property type="term" value="F:microtubule binding"/>
    <property type="evidence" value="ECO:0007669"/>
    <property type="project" value="InterPro"/>
</dbReference>
<gene>
    <name evidence="3" type="primary">SAXO2</name>
</gene>
<dbReference type="GeneTree" id="ENSGT00390000007252"/>
<dbReference type="Proteomes" id="UP000002279">
    <property type="component" value="Chromosome 5"/>
</dbReference>
<dbReference type="InterPro" id="IPR033336">
    <property type="entry name" value="SAXO1/2"/>
</dbReference>
<feature type="compositionally biased region" description="Low complexity" evidence="2">
    <location>
        <begin position="1"/>
        <end position="11"/>
    </location>
</feature>
<reference evidence="3 4" key="1">
    <citation type="journal article" date="2008" name="Nature">
        <title>Genome analysis of the platypus reveals unique signatures of evolution.</title>
        <authorList>
            <person name="Warren W.C."/>
            <person name="Hillier L.W."/>
            <person name="Marshall Graves J.A."/>
            <person name="Birney E."/>
            <person name="Ponting C.P."/>
            <person name="Grutzner F."/>
            <person name="Belov K."/>
            <person name="Miller W."/>
            <person name="Clarke L."/>
            <person name="Chinwalla A.T."/>
            <person name="Yang S.P."/>
            <person name="Heger A."/>
            <person name="Locke D.P."/>
            <person name="Miethke P."/>
            <person name="Waters P.D."/>
            <person name="Veyrunes F."/>
            <person name="Fulton L."/>
            <person name="Fulton B."/>
            <person name="Graves T."/>
            <person name="Wallis J."/>
            <person name="Puente X.S."/>
            <person name="Lopez-Otin C."/>
            <person name="Ordonez G.R."/>
            <person name="Eichler E.E."/>
            <person name="Chen L."/>
            <person name="Cheng Z."/>
            <person name="Deakin J.E."/>
            <person name="Alsop A."/>
            <person name="Thompson K."/>
            <person name="Kirby P."/>
            <person name="Papenfuss A.T."/>
            <person name="Wakefield M.J."/>
            <person name="Olender T."/>
            <person name="Lancet D."/>
            <person name="Huttley G.A."/>
            <person name="Smit A.F."/>
            <person name="Pask A."/>
            <person name="Temple-Smith P."/>
            <person name="Batzer M.A."/>
            <person name="Walker J.A."/>
            <person name="Konkel M.K."/>
            <person name="Harris R.S."/>
            <person name="Whittington C.M."/>
            <person name="Wong E.S."/>
            <person name="Gemmell N.J."/>
            <person name="Buschiazzo E."/>
            <person name="Vargas Jentzsch I.M."/>
            <person name="Merkel A."/>
            <person name="Schmitz J."/>
            <person name="Zemann A."/>
            <person name="Churakov G."/>
            <person name="Kriegs J.O."/>
            <person name="Brosius J."/>
            <person name="Murchison E.P."/>
            <person name="Sachidanandam R."/>
            <person name="Smith C."/>
            <person name="Hannon G.J."/>
            <person name="Tsend-Ayush E."/>
            <person name="McMillan D."/>
            <person name="Attenborough R."/>
            <person name="Rens W."/>
            <person name="Ferguson-Smith M."/>
            <person name="Lefevre C.M."/>
            <person name="Sharp J.A."/>
            <person name="Nicholas K.R."/>
            <person name="Ray D.A."/>
            <person name="Kube M."/>
            <person name="Reinhardt R."/>
            <person name="Pringle T.H."/>
            <person name="Taylor J."/>
            <person name="Jones R.C."/>
            <person name="Nixon B."/>
            <person name="Dacheux J.L."/>
            <person name="Niwa H."/>
            <person name="Sekita Y."/>
            <person name="Huang X."/>
            <person name="Stark A."/>
            <person name="Kheradpour P."/>
            <person name="Kellis M."/>
            <person name="Flicek P."/>
            <person name="Chen Y."/>
            <person name="Webber C."/>
            <person name="Hardison R."/>
            <person name="Nelson J."/>
            <person name="Hallsworth-Pepin K."/>
            <person name="Delehaunty K."/>
            <person name="Markovic C."/>
            <person name="Minx P."/>
            <person name="Feng Y."/>
            <person name="Kremitzki C."/>
            <person name="Mitreva M."/>
            <person name="Glasscock J."/>
            <person name="Wylie T."/>
            <person name="Wohldmann P."/>
            <person name="Thiru P."/>
            <person name="Nhan M.N."/>
            <person name="Pohl C.S."/>
            <person name="Smith S.M."/>
            <person name="Hou S."/>
            <person name="Nefedov M."/>
            <person name="de Jong P.J."/>
            <person name="Renfree M.B."/>
            <person name="Mardis E.R."/>
            <person name="Wilson R.K."/>
        </authorList>
    </citation>
    <scope>NUCLEOTIDE SEQUENCE [LARGE SCALE GENOMIC DNA]</scope>
    <source>
        <strain evidence="3 4">Glennie</strain>
    </source>
</reference>